<sequence>MKTHLPLLLATLLLAGCAAAPEQPTTLRQALFGLGERAAERLTATPPLPSPAVDQVLLLARPEVDPRLGLGDERLLESLTRALLAVSDGPQVLEWRDAMAEGGGDNQWRLDSRLEADGPPLQLSDRELLPYRLSLELRRAGSDAPEWRNEISGALDATAL</sequence>
<keyword evidence="1" id="KW-0732">Signal</keyword>
<feature type="chain" id="PRO_5015566741" evidence="1">
    <location>
        <begin position="21"/>
        <end position="160"/>
    </location>
</feature>
<dbReference type="RefSeq" id="WP_106231075.1">
    <property type="nucleotide sequence ID" value="NZ_PVTM01000009.1"/>
</dbReference>
<reference evidence="2 3" key="1">
    <citation type="submission" date="2018-03" db="EMBL/GenBank/DDBJ databases">
        <title>Comparative analysis of microorganisms from saline springs in Andes Mountain Range, Colombia.</title>
        <authorList>
            <person name="Rubin E."/>
        </authorList>
    </citation>
    <scope>NUCLEOTIDE SEQUENCE [LARGE SCALE GENOMIC DNA]</scope>
    <source>
        <strain evidence="2 3">USBA 854</strain>
    </source>
</reference>
<evidence type="ECO:0000313" key="3">
    <source>
        <dbReference type="Proteomes" id="UP000239896"/>
    </source>
</evidence>
<accession>A0A2T0VLG4</accession>
<dbReference type="AlphaFoldDB" id="A0A2T0VLG4"/>
<dbReference type="EMBL" id="PVTM01000009">
    <property type="protein sequence ID" value="PRY71107.1"/>
    <property type="molecule type" value="Genomic_DNA"/>
</dbReference>
<evidence type="ECO:0000313" key="2">
    <source>
        <dbReference type="EMBL" id="PRY71107.1"/>
    </source>
</evidence>
<comment type="caution">
    <text evidence="2">The sequence shown here is derived from an EMBL/GenBank/DDBJ whole genome shotgun (WGS) entry which is preliminary data.</text>
</comment>
<protein>
    <submittedName>
        <fullName evidence="2">Uncharacterized protein</fullName>
    </submittedName>
</protein>
<feature type="signal peptide" evidence="1">
    <location>
        <begin position="1"/>
        <end position="20"/>
    </location>
</feature>
<name>A0A2T0VLG4_9GAMM</name>
<keyword evidence="3" id="KW-1185">Reference proteome</keyword>
<gene>
    <name evidence="2" type="ORF">BCL64_10946</name>
</gene>
<organism evidence="2 3">
    <name type="scientific">Halomonas ventosae</name>
    <dbReference type="NCBI Taxonomy" id="229007"/>
    <lineage>
        <taxon>Bacteria</taxon>
        <taxon>Pseudomonadati</taxon>
        <taxon>Pseudomonadota</taxon>
        <taxon>Gammaproteobacteria</taxon>
        <taxon>Oceanospirillales</taxon>
        <taxon>Halomonadaceae</taxon>
        <taxon>Halomonas</taxon>
    </lineage>
</organism>
<dbReference type="Proteomes" id="UP000239896">
    <property type="component" value="Unassembled WGS sequence"/>
</dbReference>
<dbReference type="PROSITE" id="PS51257">
    <property type="entry name" value="PROKAR_LIPOPROTEIN"/>
    <property type="match status" value="1"/>
</dbReference>
<proteinExistence type="predicted"/>
<evidence type="ECO:0000256" key="1">
    <source>
        <dbReference type="SAM" id="SignalP"/>
    </source>
</evidence>